<evidence type="ECO:0000259" key="4">
    <source>
        <dbReference type="PROSITE" id="PS01124"/>
    </source>
</evidence>
<dbReference type="SMART" id="SM00342">
    <property type="entry name" value="HTH_ARAC"/>
    <property type="match status" value="1"/>
</dbReference>
<proteinExistence type="predicted"/>
<dbReference type="RefSeq" id="WP_283343159.1">
    <property type="nucleotide sequence ID" value="NZ_JASHIF010000002.1"/>
</dbReference>
<dbReference type="InterPro" id="IPR037923">
    <property type="entry name" value="HTH-like"/>
</dbReference>
<feature type="domain" description="HTH araC/xylS-type" evidence="4">
    <location>
        <begin position="174"/>
        <end position="274"/>
    </location>
</feature>
<dbReference type="InterPro" id="IPR018060">
    <property type="entry name" value="HTH_AraC"/>
</dbReference>
<evidence type="ECO:0000256" key="2">
    <source>
        <dbReference type="ARBA" id="ARBA00023125"/>
    </source>
</evidence>
<dbReference type="SUPFAM" id="SSF51215">
    <property type="entry name" value="Regulatory protein AraC"/>
    <property type="match status" value="1"/>
</dbReference>
<dbReference type="InterPro" id="IPR003313">
    <property type="entry name" value="AraC-bd"/>
</dbReference>
<evidence type="ECO:0000313" key="6">
    <source>
        <dbReference type="Proteomes" id="UP001236507"/>
    </source>
</evidence>
<evidence type="ECO:0000256" key="1">
    <source>
        <dbReference type="ARBA" id="ARBA00023015"/>
    </source>
</evidence>
<dbReference type="Gene3D" id="1.10.10.60">
    <property type="entry name" value="Homeodomain-like"/>
    <property type="match status" value="2"/>
</dbReference>
<dbReference type="Proteomes" id="UP001236507">
    <property type="component" value="Unassembled WGS sequence"/>
</dbReference>
<dbReference type="PANTHER" id="PTHR43280:SF28">
    <property type="entry name" value="HTH-TYPE TRANSCRIPTIONAL ACTIVATOR RHAS"/>
    <property type="match status" value="1"/>
</dbReference>
<evidence type="ECO:0000256" key="3">
    <source>
        <dbReference type="ARBA" id="ARBA00023163"/>
    </source>
</evidence>
<accession>A0ABT6Y2S4</accession>
<dbReference type="SUPFAM" id="SSF46689">
    <property type="entry name" value="Homeodomain-like"/>
    <property type="match status" value="2"/>
</dbReference>
<dbReference type="Pfam" id="PF12833">
    <property type="entry name" value="HTH_18"/>
    <property type="match status" value="1"/>
</dbReference>
<dbReference type="PANTHER" id="PTHR43280">
    <property type="entry name" value="ARAC-FAMILY TRANSCRIPTIONAL REGULATOR"/>
    <property type="match status" value="1"/>
</dbReference>
<evidence type="ECO:0000313" key="5">
    <source>
        <dbReference type="EMBL" id="MDI9857872.1"/>
    </source>
</evidence>
<sequence length="278" mass="32934">MEIRNLYLPFELELWEKDQYEARTHKNTFFEMVFVLEGTGIQRINQYQLPFAKDKLFLIFPQDSHGFEIQSASKLFFIRFNSAYLDQQSKDWVKKLEFIFHNHNHLPGCILKTVADKPLVRALVEALIREHHHQFPHTEEVIQQIINTIITIAARNISLITPINIDKSKSETAMLLINYIHQHIYEPSKLRVEELAKHFNLSATYLSEYFKTQTGSSLQEYVMNYKIKIIEMRLLHTDLNISEIVYELGFSDASHLNRIFKKYRGISPSEFKRRKKQT</sequence>
<dbReference type="PROSITE" id="PS01124">
    <property type="entry name" value="HTH_ARAC_FAMILY_2"/>
    <property type="match status" value="1"/>
</dbReference>
<comment type="caution">
    <text evidence="5">The sequence shown here is derived from an EMBL/GenBank/DDBJ whole genome shotgun (WGS) entry which is preliminary data.</text>
</comment>
<dbReference type="Pfam" id="PF02311">
    <property type="entry name" value="AraC_binding"/>
    <property type="match status" value="1"/>
</dbReference>
<reference evidence="5 6" key="1">
    <citation type="submission" date="2023-05" db="EMBL/GenBank/DDBJ databases">
        <title>Novel species of genus Flectobacillus isolated from stream in China.</title>
        <authorList>
            <person name="Lu H."/>
        </authorList>
    </citation>
    <scope>NUCLEOTIDE SEQUENCE [LARGE SCALE GENOMIC DNA]</scope>
    <source>
        <strain evidence="5 6">KCTC 42575</strain>
    </source>
</reference>
<name>A0ABT6Y2S4_9BACT</name>
<protein>
    <submittedName>
        <fullName evidence="5">AraC family transcriptional regulator</fullName>
    </submittedName>
</protein>
<dbReference type="EMBL" id="JASHIF010000002">
    <property type="protein sequence ID" value="MDI9857872.1"/>
    <property type="molecule type" value="Genomic_DNA"/>
</dbReference>
<keyword evidence="1" id="KW-0805">Transcription regulation</keyword>
<organism evidence="5 6">
    <name type="scientific">Flectobacillus roseus</name>
    <dbReference type="NCBI Taxonomy" id="502259"/>
    <lineage>
        <taxon>Bacteria</taxon>
        <taxon>Pseudomonadati</taxon>
        <taxon>Bacteroidota</taxon>
        <taxon>Cytophagia</taxon>
        <taxon>Cytophagales</taxon>
        <taxon>Flectobacillaceae</taxon>
        <taxon>Flectobacillus</taxon>
    </lineage>
</organism>
<gene>
    <name evidence="5" type="ORF">QM524_01500</name>
</gene>
<keyword evidence="3" id="KW-0804">Transcription</keyword>
<keyword evidence="6" id="KW-1185">Reference proteome</keyword>
<keyword evidence="2" id="KW-0238">DNA-binding</keyword>
<dbReference type="InterPro" id="IPR009057">
    <property type="entry name" value="Homeodomain-like_sf"/>
</dbReference>